<sequence length="254" mass="25578">MRRLIPLLAALALAPAAPAQAVVGGQAAEAGTAAQVVMIVSDRGSFCSAAVLGPRLLLTAGHCVRPGANYRLLTYAGAQPVLGELTAITLHPQFDPAAYAKRRFVVDLALATLKAPLPGGYAPIALPSTPEAGVMGARYSFAGFGLSVRGDGKTGGTLRQATLTGVPLQSRIQLRLQDPGKREIGACQGDSGGPVFRVSDAAGAATAPVLVGVLGSALGEEGQRGCGGFTGVALIGTALPWIRQAAARLGAPLP</sequence>
<dbReference type="Gene3D" id="2.40.10.10">
    <property type="entry name" value="Trypsin-like serine proteases"/>
    <property type="match status" value="1"/>
</dbReference>
<keyword evidence="3" id="KW-0720">Serine protease</keyword>
<feature type="signal peptide" evidence="4">
    <location>
        <begin position="1"/>
        <end position="21"/>
    </location>
</feature>
<evidence type="ECO:0000313" key="7">
    <source>
        <dbReference type="Proteomes" id="UP001242480"/>
    </source>
</evidence>
<dbReference type="SMART" id="SM00020">
    <property type="entry name" value="Tryp_SPc"/>
    <property type="match status" value="1"/>
</dbReference>
<evidence type="ECO:0000256" key="1">
    <source>
        <dbReference type="ARBA" id="ARBA00007664"/>
    </source>
</evidence>
<dbReference type="Proteomes" id="UP001242480">
    <property type="component" value="Unassembled WGS sequence"/>
</dbReference>
<dbReference type="PANTHER" id="PTHR24276">
    <property type="entry name" value="POLYSERASE-RELATED"/>
    <property type="match status" value="1"/>
</dbReference>
<accession>A0ABU0J7Z5</accession>
<dbReference type="InterPro" id="IPR033116">
    <property type="entry name" value="TRYPSIN_SER"/>
</dbReference>
<dbReference type="RefSeq" id="WP_307272706.1">
    <property type="nucleotide sequence ID" value="NZ_JAUSVX010000004.1"/>
</dbReference>
<dbReference type="PROSITE" id="PS00135">
    <property type="entry name" value="TRYPSIN_SER"/>
    <property type="match status" value="1"/>
</dbReference>
<comment type="caution">
    <text evidence="6">The sequence shown here is derived from an EMBL/GenBank/DDBJ whole genome shotgun (WGS) entry which is preliminary data.</text>
</comment>
<name>A0ABU0J7Z5_9HYPH</name>
<proteinExistence type="inferred from homology"/>
<keyword evidence="2" id="KW-1015">Disulfide bond</keyword>
<dbReference type="EMBL" id="JAUSVX010000004">
    <property type="protein sequence ID" value="MDQ0469725.1"/>
    <property type="molecule type" value="Genomic_DNA"/>
</dbReference>
<evidence type="ECO:0000256" key="3">
    <source>
        <dbReference type="RuleBase" id="RU363034"/>
    </source>
</evidence>
<feature type="chain" id="PRO_5045134464" description="Peptidase S1 domain-containing protein" evidence="4">
    <location>
        <begin position="22"/>
        <end position="254"/>
    </location>
</feature>
<evidence type="ECO:0000256" key="2">
    <source>
        <dbReference type="ARBA" id="ARBA00023157"/>
    </source>
</evidence>
<dbReference type="InterPro" id="IPR009003">
    <property type="entry name" value="Peptidase_S1_PA"/>
</dbReference>
<organism evidence="6 7">
    <name type="scientific">Labrys wisconsinensis</name>
    <dbReference type="NCBI Taxonomy" id="425677"/>
    <lineage>
        <taxon>Bacteria</taxon>
        <taxon>Pseudomonadati</taxon>
        <taxon>Pseudomonadota</taxon>
        <taxon>Alphaproteobacteria</taxon>
        <taxon>Hyphomicrobiales</taxon>
        <taxon>Xanthobacteraceae</taxon>
        <taxon>Labrys</taxon>
    </lineage>
</organism>
<dbReference type="InterPro" id="IPR001254">
    <property type="entry name" value="Trypsin_dom"/>
</dbReference>
<evidence type="ECO:0000256" key="4">
    <source>
        <dbReference type="SAM" id="SignalP"/>
    </source>
</evidence>
<keyword evidence="3" id="KW-0378">Hydrolase</keyword>
<dbReference type="InterPro" id="IPR050430">
    <property type="entry name" value="Peptidase_S1"/>
</dbReference>
<feature type="domain" description="Peptidase S1" evidence="5">
    <location>
        <begin position="22"/>
        <end position="247"/>
    </location>
</feature>
<dbReference type="PROSITE" id="PS00134">
    <property type="entry name" value="TRYPSIN_HIS"/>
    <property type="match status" value="1"/>
</dbReference>
<dbReference type="InterPro" id="IPR001314">
    <property type="entry name" value="Peptidase_S1A"/>
</dbReference>
<dbReference type="InterPro" id="IPR018114">
    <property type="entry name" value="TRYPSIN_HIS"/>
</dbReference>
<evidence type="ECO:0000259" key="5">
    <source>
        <dbReference type="PROSITE" id="PS50240"/>
    </source>
</evidence>
<reference evidence="6 7" key="1">
    <citation type="submission" date="2023-07" db="EMBL/GenBank/DDBJ databases">
        <title>Genomic Encyclopedia of Type Strains, Phase IV (KMG-IV): sequencing the most valuable type-strain genomes for metagenomic binning, comparative biology and taxonomic classification.</title>
        <authorList>
            <person name="Goeker M."/>
        </authorList>
    </citation>
    <scope>NUCLEOTIDE SEQUENCE [LARGE SCALE GENOMIC DNA]</scope>
    <source>
        <strain evidence="6 7">DSM 19619</strain>
    </source>
</reference>
<keyword evidence="4" id="KW-0732">Signal</keyword>
<comment type="similarity">
    <text evidence="1">Belongs to the peptidase S1 family.</text>
</comment>
<dbReference type="SUPFAM" id="SSF50494">
    <property type="entry name" value="Trypsin-like serine proteases"/>
    <property type="match status" value="1"/>
</dbReference>
<protein>
    <recommendedName>
        <fullName evidence="5">Peptidase S1 domain-containing protein</fullName>
    </recommendedName>
</protein>
<keyword evidence="7" id="KW-1185">Reference proteome</keyword>
<dbReference type="PANTHER" id="PTHR24276:SF98">
    <property type="entry name" value="FI18310P1-RELATED"/>
    <property type="match status" value="1"/>
</dbReference>
<dbReference type="InterPro" id="IPR043504">
    <property type="entry name" value="Peptidase_S1_PA_chymotrypsin"/>
</dbReference>
<dbReference type="PROSITE" id="PS50240">
    <property type="entry name" value="TRYPSIN_DOM"/>
    <property type="match status" value="1"/>
</dbReference>
<keyword evidence="3" id="KW-0645">Protease</keyword>
<gene>
    <name evidence="6" type="ORF">QO011_002741</name>
</gene>
<dbReference type="PRINTS" id="PR00722">
    <property type="entry name" value="CHYMOTRYPSIN"/>
</dbReference>
<evidence type="ECO:0000313" key="6">
    <source>
        <dbReference type="EMBL" id="MDQ0469725.1"/>
    </source>
</evidence>
<dbReference type="Pfam" id="PF00089">
    <property type="entry name" value="Trypsin"/>
    <property type="match status" value="1"/>
</dbReference>